<evidence type="ECO:0000256" key="1">
    <source>
        <dbReference type="SAM" id="MobiDB-lite"/>
    </source>
</evidence>
<dbReference type="Gramene" id="BGIOSGA037334-TA">
    <property type="protein sequence ID" value="BGIOSGA037334-PA"/>
    <property type="gene ID" value="BGIOSGA037334"/>
</dbReference>
<evidence type="ECO:0000313" key="3">
    <source>
        <dbReference type="Proteomes" id="UP000007015"/>
    </source>
</evidence>
<dbReference type="AlphaFoldDB" id="B8BPG0"/>
<dbReference type="HOGENOM" id="CLU_1743554_0_0_1"/>
<organism evidence="2 3">
    <name type="scientific">Oryza sativa subsp. indica</name>
    <name type="common">Rice</name>
    <dbReference type="NCBI Taxonomy" id="39946"/>
    <lineage>
        <taxon>Eukaryota</taxon>
        <taxon>Viridiplantae</taxon>
        <taxon>Streptophyta</taxon>
        <taxon>Embryophyta</taxon>
        <taxon>Tracheophyta</taxon>
        <taxon>Spermatophyta</taxon>
        <taxon>Magnoliopsida</taxon>
        <taxon>Liliopsida</taxon>
        <taxon>Poales</taxon>
        <taxon>Poaceae</taxon>
        <taxon>BOP clade</taxon>
        <taxon>Oryzoideae</taxon>
        <taxon>Oryzeae</taxon>
        <taxon>Oryzinae</taxon>
        <taxon>Oryza</taxon>
        <taxon>Oryza sativa</taxon>
    </lineage>
</organism>
<dbReference type="EMBL" id="CM000137">
    <property type="protein sequence ID" value="EEC69208.1"/>
    <property type="molecule type" value="Genomic_DNA"/>
</dbReference>
<feature type="compositionally biased region" description="Gly residues" evidence="1">
    <location>
        <begin position="1"/>
        <end position="12"/>
    </location>
</feature>
<protein>
    <submittedName>
        <fullName evidence="2">Uncharacterized protein</fullName>
    </submittedName>
</protein>
<proteinExistence type="predicted"/>
<feature type="region of interest" description="Disordered" evidence="1">
    <location>
        <begin position="1"/>
        <end position="33"/>
    </location>
</feature>
<feature type="region of interest" description="Disordered" evidence="1">
    <location>
        <begin position="47"/>
        <end position="128"/>
    </location>
</feature>
<gene>
    <name evidence="2" type="ORF">OsI_38202</name>
</gene>
<reference evidence="2 3" key="1">
    <citation type="journal article" date="2005" name="PLoS Biol.">
        <title>The genomes of Oryza sativa: a history of duplications.</title>
        <authorList>
            <person name="Yu J."/>
            <person name="Wang J."/>
            <person name="Lin W."/>
            <person name="Li S."/>
            <person name="Li H."/>
            <person name="Zhou J."/>
            <person name="Ni P."/>
            <person name="Dong W."/>
            <person name="Hu S."/>
            <person name="Zeng C."/>
            <person name="Zhang J."/>
            <person name="Zhang Y."/>
            <person name="Li R."/>
            <person name="Xu Z."/>
            <person name="Li S."/>
            <person name="Li X."/>
            <person name="Zheng H."/>
            <person name="Cong L."/>
            <person name="Lin L."/>
            <person name="Yin J."/>
            <person name="Geng J."/>
            <person name="Li G."/>
            <person name="Shi J."/>
            <person name="Liu J."/>
            <person name="Lv H."/>
            <person name="Li J."/>
            <person name="Wang J."/>
            <person name="Deng Y."/>
            <person name="Ran L."/>
            <person name="Shi X."/>
            <person name="Wang X."/>
            <person name="Wu Q."/>
            <person name="Li C."/>
            <person name="Ren X."/>
            <person name="Wang J."/>
            <person name="Wang X."/>
            <person name="Li D."/>
            <person name="Liu D."/>
            <person name="Zhang X."/>
            <person name="Ji Z."/>
            <person name="Zhao W."/>
            <person name="Sun Y."/>
            <person name="Zhang Z."/>
            <person name="Bao J."/>
            <person name="Han Y."/>
            <person name="Dong L."/>
            <person name="Ji J."/>
            <person name="Chen P."/>
            <person name="Wu S."/>
            <person name="Liu J."/>
            <person name="Xiao Y."/>
            <person name="Bu D."/>
            <person name="Tan J."/>
            <person name="Yang L."/>
            <person name="Ye C."/>
            <person name="Zhang J."/>
            <person name="Xu J."/>
            <person name="Zhou Y."/>
            <person name="Yu Y."/>
            <person name="Zhang B."/>
            <person name="Zhuang S."/>
            <person name="Wei H."/>
            <person name="Liu B."/>
            <person name="Lei M."/>
            <person name="Yu H."/>
            <person name="Li Y."/>
            <person name="Xu H."/>
            <person name="Wei S."/>
            <person name="He X."/>
            <person name="Fang L."/>
            <person name="Zhang Z."/>
            <person name="Zhang Y."/>
            <person name="Huang X."/>
            <person name="Su Z."/>
            <person name="Tong W."/>
            <person name="Li J."/>
            <person name="Tong Z."/>
            <person name="Li S."/>
            <person name="Ye J."/>
            <person name="Wang L."/>
            <person name="Fang L."/>
            <person name="Lei T."/>
            <person name="Chen C."/>
            <person name="Chen H."/>
            <person name="Xu Z."/>
            <person name="Li H."/>
            <person name="Huang H."/>
            <person name="Zhang F."/>
            <person name="Xu H."/>
            <person name="Li N."/>
            <person name="Zhao C."/>
            <person name="Li S."/>
            <person name="Dong L."/>
            <person name="Huang Y."/>
            <person name="Li L."/>
            <person name="Xi Y."/>
            <person name="Qi Q."/>
            <person name="Li W."/>
            <person name="Zhang B."/>
            <person name="Hu W."/>
            <person name="Zhang Y."/>
            <person name="Tian X."/>
            <person name="Jiao Y."/>
            <person name="Liang X."/>
            <person name="Jin J."/>
            <person name="Gao L."/>
            <person name="Zheng W."/>
            <person name="Hao B."/>
            <person name="Liu S."/>
            <person name="Wang W."/>
            <person name="Yuan L."/>
            <person name="Cao M."/>
            <person name="McDermott J."/>
            <person name="Samudrala R."/>
            <person name="Wang J."/>
            <person name="Wong G.K."/>
            <person name="Yang H."/>
        </authorList>
    </citation>
    <scope>NUCLEOTIDE SEQUENCE [LARGE SCALE GENOMIC DNA]</scope>
    <source>
        <strain evidence="3">cv. 93-11</strain>
    </source>
</reference>
<name>B8BPG0_ORYSI</name>
<dbReference type="Proteomes" id="UP000007015">
    <property type="component" value="Chromosome 12"/>
</dbReference>
<sequence>MEPSPIGGGGSASGISEPGAARPPPGHPLDVSGSGWAVARLHHHAVRPDGRPLHAPPVAAAGHFTGHGRPVPSPLTASTAAWRRRGGGEHPSWLALAATAGHGRGETSMRARAGRIGGGRRFGRKKAEWAEGGDISTCRRAQAPSPLDMF</sequence>
<evidence type="ECO:0000313" key="2">
    <source>
        <dbReference type="EMBL" id="EEC69208.1"/>
    </source>
</evidence>
<accession>B8BPG0</accession>
<keyword evidence="3" id="KW-1185">Reference proteome</keyword>